<name>B0N0M2_9FIRM</name>
<reference evidence="1" key="1">
    <citation type="submission" date="2007-11" db="EMBL/GenBank/DDBJ databases">
        <authorList>
            <person name="Fulton L."/>
            <person name="Clifton S."/>
            <person name="Fulton B."/>
            <person name="Xu J."/>
            <person name="Minx P."/>
            <person name="Pepin K.H."/>
            <person name="Johnson M."/>
            <person name="Thiruvilangam P."/>
            <person name="Bhonagiri V."/>
            <person name="Nash W.E."/>
            <person name="Mardis E.R."/>
            <person name="Wilson R.K."/>
        </authorList>
    </citation>
    <scope>NUCLEOTIDE SEQUENCE [LARGE SCALE GENOMIC DNA]</scope>
    <source>
        <strain evidence="1">DSM 1402</strain>
    </source>
</reference>
<reference evidence="1" key="2">
    <citation type="submission" date="2014-06" db="EMBL/GenBank/DDBJ databases">
        <title>Draft genome sequence of Clostridium ramosum(DSM 1402).</title>
        <authorList>
            <person name="Sudarsanam P."/>
            <person name="Ley R."/>
            <person name="Guruge J."/>
            <person name="Turnbaugh P.J."/>
            <person name="Mahowald M."/>
            <person name="Liep D."/>
            <person name="Gordon J."/>
        </authorList>
    </citation>
    <scope>NUCLEOTIDE SEQUENCE</scope>
    <source>
        <strain evidence="1">DSM 1402</strain>
    </source>
</reference>
<evidence type="ECO:0000313" key="1">
    <source>
        <dbReference type="EMBL" id="EDS20050.1"/>
    </source>
</evidence>
<comment type="caution">
    <text evidence="1">The sequence shown here is derived from an EMBL/GenBank/DDBJ whole genome shotgun (WGS) entry which is preliminary data.</text>
</comment>
<proteinExistence type="predicted"/>
<sequence>MEGEARKQFRKWDNVKYIAESTTKRMISKDSYRNKNWGMEINTNNRLNPKDGIGIR</sequence>
<dbReference type="EMBL" id="ABFX02000002">
    <property type="protein sequence ID" value="EDS20050.1"/>
    <property type="molecule type" value="Genomic_DNA"/>
</dbReference>
<dbReference type="AlphaFoldDB" id="B0N0M2"/>
<accession>B0N0M2</accession>
<dbReference type="Proteomes" id="UP000005798">
    <property type="component" value="Unassembled WGS sequence"/>
</dbReference>
<dbReference type="HOGENOM" id="CLU_3007297_0_0_9"/>
<evidence type="ECO:0000313" key="2">
    <source>
        <dbReference type="Proteomes" id="UP000005798"/>
    </source>
</evidence>
<protein>
    <submittedName>
        <fullName evidence="1">Uncharacterized protein</fullName>
    </submittedName>
</protein>
<gene>
    <name evidence="1" type="ORF">CLORAM_00142</name>
</gene>
<keyword evidence="2" id="KW-1185">Reference proteome</keyword>
<organism evidence="1 2">
    <name type="scientific">Thomasclavelia ramosa DSM 1402</name>
    <dbReference type="NCBI Taxonomy" id="445974"/>
    <lineage>
        <taxon>Bacteria</taxon>
        <taxon>Bacillati</taxon>
        <taxon>Bacillota</taxon>
        <taxon>Erysipelotrichia</taxon>
        <taxon>Erysipelotrichales</taxon>
        <taxon>Coprobacillaceae</taxon>
        <taxon>Thomasclavelia</taxon>
    </lineage>
</organism>